<dbReference type="EMBL" id="FOBB01000001">
    <property type="protein sequence ID" value="SEK90159.1"/>
    <property type="molecule type" value="Genomic_DNA"/>
</dbReference>
<dbReference type="GO" id="GO:0005737">
    <property type="term" value="C:cytoplasm"/>
    <property type="evidence" value="ECO:0007669"/>
    <property type="project" value="TreeGrafter"/>
</dbReference>
<dbReference type="STRING" id="573321.SAMN04488505_1011102"/>
<dbReference type="OrthoDB" id="583309at2"/>
<accession>A0A1H7KTM2</accession>
<dbReference type="RefSeq" id="WP_143080915.1">
    <property type="nucleotide sequence ID" value="NZ_FOBB01000001.1"/>
</dbReference>
<evidence type="ECO:0000313" key="3">
    <source>
        <dbReference type="Proteomes" id="UP000198984"/>
    </source>
</evidence>
<dbReference type="AlphaFoldDB" id="A0A1H7KTM2"/>
<dbReference type="Pfam" id="PF21068">
    <property type="entry name" value="ATPgraspMvdD"/>
    <property type="match status" value="1"/>
</dbReference>
<evidence type="ECO:0000313" key="2">
    <source>
        <dbReference type="EMBL" id="SEK90159.1"/>
    </source>
</evidence>
<protein>
    <submittedName>
        <fullName evidence="2">Glutathione synthase/RimK-type ligase, ATP-grasp superfamily</fullName>
    </submittedName>
</protein>
<reference evidence="2 3" key="1">
    <citation type="submission" date="2016-10" db="EMBL/GenBank/DDBJ databases">
        <authorList>
            <person name="de Groot N.N."/>
        </authorList>
    </citation>
    <scope>NUCLEOTIDE SEQUENCE [LARGE SCALE GENOMIC DNA]</scope>
    <source>
        <strain evidence="2 3">DSM 21039</strain>
    </source>
</reference>
<dbReference type="GO" id="GO:0009432">
    <property type="term" value="P:SOS response"/>
    <property type="evidence" value="ECO:0007669"/>
    <property type="project" value="TreeGrafter"/>
</dbReference>
<sequence length="337" mass="38239">MQAIANGLLLVLLIKGMILCITHTQDYYTIDKVQQHLEKMGHATWRLNSDEFGTQYQFEYIPGKDMYLQQGAKRIAAADITGVWYRKLWALQTPSALDTAYIPVFNKEYRTSLHIFFDALQQVPWINKMETDHAVGNNKLLQLQEAQLSGLTIPRTLLTNNPGQVQAFYTACQGNMIMKLHGALSRSMDASGAFFPTTRVTEQHLLQLDTLAYCPMIFQEYVPKAYELRIAYVDGAFYTGRINAVLDAAGQTDWRAAHVTLPWEPYLLPDAVAAGLHTFMQRLNLPFGAIDMIRRPDGEYVFLEVNPQGEWGMLQKYLGYPIAETIAEKLVNKIQHG</sequence>
<dbReference type="SUPFAM" id="SSF56059">
    <property type="entry name" value="Glutathione synthetase ATP-binding domain-like"/>
    <property type="match status" value="1"/>
</dbReference>
<dbReference type="Proteomes" id="UP000198984">
    <property type="component" value="Unassembled WGS sequence"/>
</dbReference>
<keyword evidence="2" id="KW-0436">Ligase</keyword>
<dbReference type="PANTHER" id="PTHR21621:SF0">
    <property type="entry name" value="BETA-CITRYLGLUTAMATE SYNTHASE B-RELATED"/>
    <property type="match status" value="1"/>
</dbReference>
<gene>
    <name evidence="2" type="ORF">SAMN04488505_1011102</name>
</gene>
<dbReference type="InterPro" id="IPR048936">
    <property type="entry name" value="MvdD-like_ATPgrasp"/>
</dbReference>
<keyword evidence="3" id="KW-1185">Reference proteome</keyword>
<dbReference type="Gene3D" id="3.30.470.20">
    <property type="entry name" value="ATP-grasp fold, B domain"/>
    <property type="match status" value="1"/>
</dbReference>
<evidence type="ECO:0000259" key="1">
    <source>
        <dbReference type="Pfam" id="PF21068"/>
    </source>
</evidence>
<name>A0A1H7KTM2_9BACT</name>
<proteinExistence type="predicted"/>
<organism evidence="2 3">
    <name type="scientific">Chitinophaga rupis</name>
    <dbReference type="NCBI Taxonomy" id="573321"/>
    <lineage>
        <taxon>Bacteria</taxon>
        <taxon>Pseudomonadati</taxon>
        <taxon>Bacteroidota</taxon>
        <taxon>Chitinophagia</taxon>
        <taxon>Chitinophagales</taxon>
        <taxon>Chitinophagaceae</taxon>
        <taxon>Chitinophaga</taxon>
    </lineage>
</organism>
<dbReference type="PANTHER" id="PTHR21621">
    <property type="entry name" value="RIBOSOMAL PROTEIN S6 MODIFICATION PROTEIN"/>
    <property type="match status" value="1"/>
</dbReference>
<feature type="domain" description="MvdD-like pre-ATP grasp" evidence="1">
    <location>
        <begin position="17"/>
        <end position="132"/>
    </location>
</feature>
<dbReference type="GO" id="GO:0018169">
    <property type="term" value="F:ribosomal S6-glutamic acid ligase activity"/>
    <property type="evidence" value="ECO:0007669"/>
    <property type="project" value="TreeGrafter"/>
</dbReference>